<accession>A0A5M8QBV2</accession>
<dbReference type="InterPro" id="IPR011010">
    <property type="entry name" value="DNA_brk_join_enz"/>
</dbReference>
<dbReference type="GO" id="GO:0003677">
    <property type="term" value="F:DNA binding"/>
    <property type="evidence" value="ECO:0007669"/>
    <property type="project" value="InterPro"/>
</dbReference>
<dbReference type="Proteomes" id="UP000323866">
    <property type="component" value="Unassembled WGS sequence"/>
</dbReference>
<name>A0A5M8QBV2_9BACT</name>
<gene>
    <name evidence="1" type="ORF">FOE74_15675</name>
</gene>
<reference evidence="1 2" key="2">
    <citation type="submission" date="2019-09" db="EMBL/GenBank/DDBJ databases">
        <title>A bacterium isolated from glacier soil.</title>
        <authorList>
            <person name="Liu Q."/>
        </authorList>
    </citation>
    <scope>NUCLEOTIDE SEQUENCE [LARGE SCALE GENOMIC DNA]</scope>
    <source>
        <strain evidence="1 2">MDT1-10-3</strain>
    </source>
</reference>
<dbReference type="SUPFAM" id="SSF56349">
    <property type="entry name" value="DNA breaking-rejoining enzymes"/>
    <property type="match status" value="1"/>
</dbReference>
<dbReference type="AlphaFoldDB" id="A0A5M8QBV2"/>
<sequence>MAGGKGKQSFFSSKQRNFPGLAVCGWEHTERLPCQYKEKDGIRALPTPFTLRHSFAMHLLVQCMDLHYIQAVLEE</sequence>
<dbReference type="OrthoDB" id="9801717at2"/>
<comment type="caution">
    <text evidence="1">The sequence shown here is derived from an EMBL/GenBank/DDBJ whole genome shotgun (WGS) entry which is preliminary data.</text>
</comment>
<proteinExistence type="predicted"/>
<evidence type="ECO:0000313" key="1">
    <source>
        <dbReference type="EMBL" id="KAA6432531.1"/>
    </source>
</evidence>
<protein>
    <submittedName>
        <fullName evidence="1">Tyrosine-type recombinase/integrase</fullName>
    </submittedName>
</protein>
<evidence type="ECO:0000313" key="2">
    <source>
        <dbReference type="Proteomes" id="UP000323866"/>
    </source>
</evidence>
<organism evidence="1 2">
    <name type="scientific">Rufibacter glacialis</name>
    <dbReference type="NCBI Taxonomy" id="1259555"/>
    <lineage>
        <taxon>Bacteria</taxon>
        <taxon>Pseudomonadati</taxon>
        <taxon>Bacteroidota</taxon>
        <taxon>Cytophagia</taxon>
        <taxon>Cytophagales</taxon>
        <taxon>Hymenobacteraceae</taxon>
        <taxon>Rufibacter</taxon>
    </lineage>
</organism>
<reference evidence="1 2" key="1">
    <citation type="submission" date="2019-07" db="EMBL/GenBank/DDBJ databases">
        <authorList>
            <person name="Qu J.-H."/>
        </authorList>
    </citation>
    <scope>NUCLEOTIDE SEQUENCE [LARGE SCALE GENOMIC DNA]</scope>
    <source>
        <strain evidence="1 2">MDT1-10-3</strain>
    </source>
</reference>
<dbReference type="EMBL" id="VKKZ01000022">
    <property type="protein sequence ID" value="KAA6432531.1"/>
    <property type="molecule type" value="Genomic_DNA"/>
</dbReference>